<accession>A0A8R1UIQ4</accession>
<reference evidence="1" key="2">
    <citation type="submission" date="2022-06" db="UniProtKB">
        <authorList>
            <consortium name="EnsemblMetazoa"/>
        </authorList>
    </citation>
    <scope>IDENTIFICATION</scope>
    <source>
        <strain evidence="1">PS312</strain>
    </source>
</reference>
<dbReference type="EnsemblMetazoa" id="PPA31472.1">
    <property type="protein sequence ID" value="PPA31472.1"/>
    <property type="gene ID" value="WBGene00204337"/>
</dbReference>
<dbReference type="AlphaFoldDB" id="A0A2A6BUL6"/>
<accession>A0A2A6BUL6</accession>
<dbReference type="Proteomes" id="UP000005239">
    <property type="component" value="Unassembled WGS sequence"/>
</dbReference>
<organism evidence="1 2">
    <name type="scientific">Pristionchus pacificus</name>
    <name type="common">Parasitic nematode worm</name>
    <dbReference type="NCBI Taxonomy" id="54126"/>
    <lineage>
        <taxon>Eukaryota</taxon>
        <taxon>Metazoa</taxon>
        <taxon>Ecdysozoa</taxon>
        <taxon>Nematoda</taxon>
        <taxon>Chromadorea</taxon>
        <taxon>Rhabditida</taxon>
        <taxon>Rhabditina</taxon>
        <taxon>Diplogasteromorpha</taxon>
        <taxon>Diplogasteroidea</taxon>
        <taxon>Neodiplogasteridae</taxon>
        <taxon>Pristionchus</taxon>
    </lineage>
</organism>
<evidence type="ECO:0000313" key="2">
    <source>
        <dbReference type="Proteomes" id="UP000005239"/>
    </source>
</evidence>
<evidence type="ECO:0000313" key="1">
    <source>
        <dbReference type="EnsemblMetazoa" id="PPA31472.1"/>
    </source>
</evidence>
<sequence>MSTTSAGFDQRSELFALFERSASIRLNLTEQRSFLQFVRDVCSSIDESVKITAQNLSDMEKEIALKWIERYEHRLFFKKIDVSECTTIAKARPYLEGLTLLRIEIIPEFIHAVRRSQIFMLMEKNVAVALSDMESLRFHLLIHDIYSSSDSNRIATENMTDKERAIAHRWVLTGWFATITRVSDAAGLPVAQARQVLEGKVLFRVEFLQEIFRATGVASECVNMRVLLHSERSFRDSILEYNRNDFESFVASDVTGRESFDYAKDLKYIIDFGSTPVDDEYKLED</sequence>
<proteinExistence type="predicted"/>
<name>A0A2A6BUL6_PRIPA</name>
<protein>
    <submittedName>
        <fullName evidence="1">Uncharacterized protein</fullName>
    </submittedName>
</protein>
<keyword evidence="2" id="KW-1185">Reference proteome</keyword>
<reference evidence="2" key="1">
    <citation type="journal article" date="2008" name="Nat. Genet.">
        <title>The Pristionchus pacificus genome provides a unique perspective on nematode lifestyle and parasitism.</title>
        <authorList>
            <person name="Dieterich C."/>
            <person name="Clifton S.W."/>
            <person name="Schuster L.N."/>
            <person name="Chinwalla A."/>
            <person name="Delehaunty K."/>
            <person name="Dinkelacker I."/>
            <person name="Fulton L."/>
            <person name="Fulton R."/>
            <person name="Godfrey J."/>
            <person name="Minx P."/>
            <person name="Mitreva M."/>
            <person name="Roeseler W."/>
            <person name="Tian H."/>
            <person name="Witte H."/>
            <person name="Yang S.P."/>
            <person name="Wilson R.K."/>
            <person name="Sommer R.J."/>
        </authorList>
    </citation>
    <scope>NUCLEOTIDE SEQUENCE [LARGE SCALE GENOMIC DNA]</scope>
    <source>
        <strain evidence="2">PS312</strain>
    </source>
</reference>
<gene>
    <name evidence="1" type="primary">WBGene00204337</name>
</gene>